<evidence type="ECO:0000256" key="5">
    <source>
        <dbReference type="ARBA" id="ARBA00022527"/>
    </source>
</evidence>
<dbReference type="FunFam" id="1.10.510.10:FF:000245">
    <property type="entry name" value="serine/threonine-protein kinase STK11"/>
    <property type="match status" value="1"/>
</dbReference>
<dbReference type="AlphaFoldDB" id="A0A8T2P155"/>
<evidence type="ECO:0000256" key="15">
    <source>
        <dbReference type="SAM" id="MobiDB-lite"/>
    </source>
</evidence>
<comment type="cofactor">
    <cofactor evidence="2">
        <name>Mg(2+)</name>
        <dbReference type="ChEBI" id="CHEBI:18420"/>
    </cofactor>
</comment>
<dbReference type="GO" id="GO:0004674">
    <property type="term" value="F:protein serine/threonine kinase activity"/>
    <property type="evidence" value="ECO:0007669"/>
    <property type="project" value="UniProtKB-KW"/>
</dbReference>
<dbReference type="InterPro" id="IPR008271">
    <property type="entry name" value="Ser/Thr_kinase_AS"/>
</dbReference>
<evidence type="ECO:0000256" key="13">
    <source>
        <dbReference type="ARBA" id="ARBA00047899"/>
    </source>
</evidence>
<dbReference type="InterPro" id="IPR000719">
    <property type="entry name" value="Prot_kinase_dom"/>
</dbReference>
<feature type="compositionally biased region" description="Polar residues" evidence="15">
    <location>
        <begin position="289"/>
        <end position="303"/>
    </location>
</feature>
<feature type="region of interest" description="Disordered" evidence="15">
    <location>
        <begin position="272"/>
        <end position="303"/>
    </location>
</feature>
<dbReference type="Proteomes" id="UP000824540">
    <property type="component" value="Unassembled WGS sequence"/>
</dbReference>
<evidence type="ECO:0000256" key="6">
    <source>
        <dbReference type="ARBA" id="ARBA00022679"/>
    </source>
</evidence>
<dbReference type="PANTHER" id="PTHR24346">
    <property type="entry name" value="MAP/MICROTUBULE AFFINITY-REGULATING KINASE"/>
    <property type="match status" value="1"/>
</dbReference>
<keyword evidence="9" id="KW-0418">Kinase</keyword>
<keyword evidence="5" id="KW-0723">Serine/threonine-protein kinase</keyword>
<keyword evidence="18" id="KW-1185">Reference proteome</keyword>
<keyword evidence="11" id="KW-0460">Magnesium</keyword>
<dbReference type="GO" id="GO:0035556">
    <property type="term" value="P:intracellular signal transduction"/>
    <property type="evidence" value="ECO:0007669"/>
    <property type="project" value="TreeGrafter"/>
</dbReference>
<proteinExistence type="inferred from homology"/>
<dbReference type="EMBL" id="JAFBMS010000024">
    <property type="protein sequence ID" value="KAG9343382.1"/>
    <property type="molecule type" value="Genomic_DNA"/>
</dbReference>
<keyword evidence="12" id="KW-0464">Manganese</keyword>
<dbReference type="OrthoDB" id="68483at2759"/>
<dbReference type="SMART" id="SM00220">
    <property type="entry name" value="S_TKc"/>
    <property type="match status" value="1"/>
</dbReference>
<dbReference type="GO" id="GO:0005737">
    <property type="term" value="C:cytoplasm"/>
    <property type="evidence" value="ECO:0007669"/>
    <property type="project" value="TreeGrafter"/>
</dbReference>
<organism evidence="17 18">
    <name type="scientific">Albula glossodonta</name>
    <name type="common">roundjaw bonefish</name>
    <dbReference type="NCBI Taxonomy" id="121402"/>
    <lineage>
        <taxon>Eukaryota</taxon>
        <taxon>Metazoa</taxon>
        <taxon>Chordata</taxon>
        <taxon>Craniata</taxon>
        <taxon>Vertebrata</taxon>
        <taxon>Euteleostomi</taxon>
        <taxon>Actinopterygii</taxon>
        <taxon>Neopterygii</taxon>
        <taxon>Teleostei</taxon>
        <taxon>Albuliformes</taxon>
        <taxon>Albulidae</taxon>
        <taxon>Albula</taxon>
    </lineage>
</organism>
<comment type="cofactor">
    <cofactor evidence="1">
        <name>Mn(2+)</name>
        <dbReference type="ChEBI" id="CHEBI:29035"/>
    </cofactor>
</comment>
<gene>
    <name evidence="17" type="ORF">JZ751_014363</name>
</gene>
<dbReference type="EC" id="2.7.11.1" evidence="4"/>
<comment type="catalytic activity">
    <reaction evidence="13">
        <text>L-threonyl-[protein] + ATP = O-phospho-L-threonyl-[protein] + ADP + H(+)</text>
        <dbReference type="Rhea" id="RHEA:46608"/>
        <dbReference type="Rhea" id="RHEA-COMP:11060"/>
        <dbReference type="Rhea" id="RHEA-COMP:11605"/>
        <dbReference type="ChEBI" id="CHEBI:15378"/>
        <dbReference type="ChEBI" id="CHEBI:30013"/>
        <dbReference type="ChEBI" id="CHEBI:30616"/>
        <dbReference type="ChEBI" id="CHEBI:61977"/>
        <dbReference type="ChEBI" id="CHEBI:456216"/>
        <dbReference type="EC" id="2.7.11.1"/>
    </reaction>
</comment>
<comment type="similarity">
    <text evidence="3">Belongs to the protein kinase superfamily. CAMK Ser/Thr protein kinase family. LKB1 subfamily.</text>
</comment>
<dbReference type="GO" id="GO:0046872">
    <property type="term" value="F:metal ion binding"/>
    <property type="evidence" value="ECO:0007669"/>
    <property type="project" value="UniProtKB-KW"/>
</dbReference>
<evidence type="ECO:0000259" key="16">
    <source>
        <dbReference type="PROSITE" id="PS50011"/>
    </source>
</evidence>
<reference evidence="17" key="1">
    <citation type="thesis" date="2021" institute="BYU ScholarsArchive" country="Provo, UT, USA">
        <title>Applications of and Algorithms for Genome Assembly and Genomic Analyses with an Emphasis on Marine Teleosts.</title>
        <authorList>
            <person name="Pickett B.D."/>
        </authorList>
    </citation>
    <scope>NUCLEOTIDE SEQUENCE</scope>
    <source>
        <strain evidence="17">HI-2016</strain>
    </source>
</reference>
<dbReference type="InterPro" id="IPR011009">
    <property type="entry name" value="Kinase-like_dom_sf"/>
</dbReference>
<evidence type="ECO:0000256" key="4">
    <source>
        <dbReference type="ARBA" id="ARBA00012513"/>
    </source>
</evidence>
<accession>A0A8T2P155</accession>
<keyword evidence="7" id="KW-0479">Metal-binding</keyword>
<evidence type="ECO:0000256" key="8">
    <source>
        <dbReference type="ARBA" id="ARBA00022741"/>
    </source>
</evidence>
<dbReference type="PROSITE" id="PS00108">
    <property type="entry name" value="PROTEIN_KINASE_ST"/>
    <property type="match status" value="1"/>
</dbReference>
<evidence type="ECO:0000256" key="2">
    <source>
        <dbReference type="ARBA" id="ARBA00001946"/>
    </source>
</evidence>
<dbReference type="GO" id="GO:0005524">
    <property type="term" value="F:ATP binding"/>
    <property type="evidence" value="ECO:0007669"/>
    <property type="project" value="UniProtKB-KW"/>
</dbReference>
<evidence type="ECO:0000256" key="3">
    <source>
        <dbReference type="ARBA" id="ARBA00009985"/>
    </source>
</evidence>
<dbReference type="PANTHER" id="PTHR24346:SF94">
    <property type="entry name" value="NON-SPECIFIC SERINE_THREONINE PROTEIN KINASE"/>
    <property type="match status" value="1"/>
</dbReference>
<evidence type="ECO:0000256" key="7">
    <source>
        <dbReference type="ARBA" id="ARBA00022723"/>
    </source>
</evidence>
<keyword evidence="8" id="KW-0547">Nucleotide-binding</keyword>
<feature type="domain" description="Protein kinase" evidence="16">
    <location>
        <begin position="1"/>
        <end position="183"/>
    </location>
</feature>
<evidence type="ECO:0000256" key="9">
    <source>
        <dbReference type="ARBA" id="ARBA00022777"/>
    </source>
</evidence>
<protein>
    <recommendedName>
        <fullName evidence="4">non-specific serine/threonine protein kinase</fullName>
        <ecNumber evidence="4">2.7.11.1</ecNumber>
    </recommendedName>
</protein>
<dbReference type="Gene3D" id="1.10.510.10">
    <property type="entry name" value="Transferase(Phosphotransferase) domain 1"/>
    <property type="match status" value="1"/>
</dbReference>
<keyword evidence="10" id="KW-0067">ATP-binding</keyword>
<dbReference type="PROSITE" id="PS50011">
    <property type="entry name" value="PROTEIN_KINASE_DOM"/>
    <property type="match status" value="1"/>
</dbReference>
<keyword evidence="6" id="KW-0808">Transferase</keyword>
<evidence type="ECO:0000313" key="18">
    <source>
        <dbReference type="Proteomes" id="UP000824540"/>
    </source>
</evidence>
<sequence length="374" mass="41565">MVMEYCVCGMQEMLDSVPEKRFPGFQAHGYFCQLIDGLEYLHSQGIVHKDIKPGNLLLTTDGALKISDLGVAEALHPFAEDDTCRTSQGSPAFQPPEIANGLDTFSGFKVDIWSAGVTLYNITTGLYPFEGDNIYKLFENIGKGDYTIPEECGPLLSELLKGMLEYDPVKRFSIQHIRQHNWVRKKHPQSEPMVPIPPSAETRDRWRSMTVVPYLEDLHGYGEEDEDDELLDGEDEIIYTQDFTVPGQVLEDELELNGQLRTRPDPKLVCANGTDAVPLGKPKTERRASSASNPSRKGVSTASKIRKLSTCKQQLNFAPPPAPHPLLFPVNNVPALKQTLHPADVQDYPSYSLLVSEGVIMTGAPLFLRPQVAV</sequence>
<evidence type="ECO:0000256" key="11">
    <source>
        <dbReference type="ARBA" id="ARBA00022842"/>
    </source>
</evidence>
<dbReference type="SUPFAM" id="SSF56112">
    <property type="entry name" value="Protein kinase-like (PK-like)"/>
    <property type="match status" value="1"/>
</dbReference>
<evidence type="ECO:0000256" key="14">
    <source>
        <dbReference type="ARBA" id="ARBA00048679"/>
    </source>
</evidence>
<comment type="caution">
    <text evidence="17">The sequence shown here is derived from an EMBL/GenBank/DDBJ whole genome shotgun (WGS) entry which is preliminary data.</text>
</comment>
<name>A0A8T2P155_9TELE</name>
<evidence type="ECO:0000256" key="1">
    <source>
        <dbReference type="ARBA" id="ARBA00001936"/>
    </source>
</evidence>
<evidence type="ECO:0000256" key="12">
    <source>
        <dbReference type="ARBA" id="ARBA00023211"/>
    </source>
</evidence>
<comment type="catalytic activity">
    <reaction evidence="14">
        <text>L-seryl-[protein] + ATP = O-phospho-L-seryl-[protein] + ADP + H(+)</text>
        <dbReference type="Rhea" id="RHEA:17989"/>
        <dbReference type="Rhea" id="RHEA-COMP:9863"/>
        <dbReference type="Rhea" id="RHEA-COMP:11604"/>
        <dbReference type="ChEBI" id="CHEBI:15378"/>
        <dbReference type="ChEBI" id="CHEBI:29999"/>
        <dbReference type="ChEBI" id="CHEBI:30616"/>
        <dbReference type="ChEBI" id="CHEBI:83421"/>
        <dbReference type="ChEBI" id="CHEBI:456216"/>
        <dbReference type="EC" id="2.7.11.1"/>
    </reaction>
</comment>
<dbReference type="Pfam" id="PF00069">
    <property type="entry name" value="Pkinase"/>
    <property type="match status" value="1"/>
</dbReference>
<evidence type="ECO:0000256" key="10">
    <source>
        <dbReference type="ARBA" id="ARBA00022840"/>
    </source>
</evidence>
<evidence type="ECO:0000313" key="17">
    <source>
        <dbReference type="EMBL" id="KAG9343382.1"/>
    </source>
</evidence>